<dbReference type="SUPFAM" id="SSF52058">
    <property type="entry name" value="L domain-like"/>
    <property type="match status" value="1"/>
</dbReference>
<name>T1EJD0_HELRO</name>
<dbReference type="CTD" id="20196680"/>
<dbReference type="Proteomes" id="UP000015101">
    <property type="component" value="Unassembled WGS sequence"/>
</dbReference>
<proteinExistence type="predicted"/>
<dbReference type="InterPro" id="IPR032675">
    <property type="entry name" value="LRR_dom_sf"/>
</dbReference>
<dbReference type="KEGG" id="hro:HELRODRAFT_143908"/>
<evidence type="ECO:0000313" key="3">
    <source>
        <dbReference type="Proteomes" id="UP000015101"/>
    </source>
</evidence>
<dbReference type="EMBL" id="AMQM01001025">
    <property type="status" value="NOT_ANNOTATED_CDS"/>
    <property type="molecule type" value="Genomic_DNA"/>
</dbReference>
<dbReference type="Pfam" id="PF13855">
    <property type="entry name" value="LRR_8"/>
    <property type="match status" value="1"/>
</dbReference>
<dbReference type="Gene3D" id="3.80.10.10">
    <property type="entry name" value="Ribonuclease Inhibitor"/>
    <property type="match status" value="1"/>
</dbReference>
<evidence type="ECO:0000313" key="2">
    <source>
        <dbReference type="EnsemblMetazoa" id="HelroP143908"/>
    </source>
</evidence>
<gene>
    <name evidence="2" type="primary">20196680</name>
    <name evidence="1" type="ORF">HELRODRAFT_143908</name>
</gene>
<dbReference type="HOGENOM" id="CLU_2504224_0_0_1"/>
<protein>
    <submittedName>
        <fullName evidence="1 2">Uncharacterized protein</fullName>
    </submittedName>
</protein>
<dbReference type="AlphaFoldDB" id="T1EJD0"/>
<keyword evidence="3" id="KW-1185">Reference proteome</keyword>
<reference evidence="1 3" key="2">
    <citation type="journal article" date="2013" name="Nature">
        <title>Insights into bilaterian evolution from three spiralian genomes.</title>
        <authorList>
            <person name="Simakov O."/>
            <person name="Marletaz F."/>
            <person name="Cho S.J."/>
            <person name="Edsinger-Gonzales E."/>
            <person name="Havlak P."/>
            <person name="Hellsten U."/>
            <person name="Kuo D.H."/>
            <person name="Larsson T."/>
            <person name="Lv J."/>
            <person name="Arendt D."/>
            <person name="Savage R."/>
            <person name="Osoegawa K."/>
            <person name="de Jong P."/>
            <person name="Grimwood J."/>
            <person name="Chapman J.A."/>
            <person name="Shapiro H."/>
            <person name="Aerts A."/>
            <person name="Otillar R.P."/>
            <person name="Terry A.Y."/>
            <person name="Boore J.L."/>
            <person name="Grigoriev I.V."/>
            <person name="Lindberg D.R."/>
            <person name="Seaver E.C."/>
            <person name="Weisblat D.A."/>
            <person name="Putnam N.H."/>
            <person name="Rokhsar D.S."/>
        </authorList>
    </citation>
    <scope>NUCLEOTIDE SEQUENCE</scope>
</reference>
<reference evidence="2" key="3">
    <citation type="submission" date="2015-06" db="UniProtKB">
        <authorList>
            <consortium name="EnsemblMetazoa"/>
        </authorList>
    </citation>
    <scope>IDENTIFICATION</scope>
</reference>
<evidence type="ECO:0000313" key="1">
    <source>
        <dbReference type="EMBL" id="ESN98649.1"/>
    </source>
</evidence>
<dbReference type="RefSeq" id="XP_009022650.1">
    <property type="nucleotide sequence ID" value="XM_009024402.1"/>
</dbReference>
<dbReference type="OrthoDB" id="694479at2759"/>
<organism evidence="2 3">
    <name type="scientific">Helobdella robusta</name>
    <name type="common">Californian leech</name>
    <dbReference type="NCBI Taxonomy" id="6412"/>
    <lineage>
        <taxon>Eukaryota</taxon>
        <taxon>Metazoa</taxon>
        <taxon>Spiralia</taxon>
        <taxon>Lophotrochozoa</taxon>
        <taxon>Annelida</taxon>
        <taxon>Clitellata</taxon>
        <taxon>Hirudinea</taxon>
        <taxon>Rhynchobdellida</taxon>
        <taxon>Glossiphoniidae</taxon>
        <taxon>Helobdella</taxon>
    </lineage>
</organism>
<dbReference type="InParanoid" id="T1EJD0"/>
<reference evidence="3" key="1">
    <citation type="submission" date="2012-12" db="EMBL/GenBank/DDBJ databases">
        <authorList>
            <person name="Hellsten U."/>
            <person name="Grimwood J."/>
            <person name="Chapman J.A."/>
            <person name="Shapiro H."/>
            <person name="Aerts A."/>
            <person name="Otillar R.P."/>
            <person name="Terry A.Y."/>
            <person name="Boore J.L."/>
            <person name="Simakov O."/>
            <person name="Marletaz F."/>
            <person name="Cho S.-J."/>
            <person name="Edsinger-Gonzales E."/>
            <person name="Havlak P."/>
            <person name="Kuo D.-H."/>
            <person name="Larsson T."/>
            <person name="Lv J."/>
            <person name="Arendt D."/>
            <person name="Savage R."/>
            <person name="Osoegawa K."/>
            <person name="de Jong P."/>
            <person name="Lindberg D.R."/>
            <person name="Seaver E.C."/>
            <person name="Weisblat D.A."/>
            <person name="Putnam N.H."/>
            <person name="Grigoriev I.V."/>
            <person name="Rokhsar D.S."/>
        </authorList>
    </citation>
    <scope>NUCLEOTIDE SEQUENCE</scope>
</reference>
<dbReference type="GeneID" id="20196680"/>
<dbReference type="EnsemblMetazoa" id="HelroT143908">
    <property type="protein sequence ID" value="HelroP143908"/>
    <property type="gene ID" value="HelroG143908"/>
</dbReference>
<accession>T1EJD0</accession>
<dbReference type="EMBL" id="KB097143">
    <property type="protein sequence ID" value="ESN98649.1"/>
    <property type="molecule type" value="Genomic_DNA"/>
</dbReference>
<dbReference type="InterPro" id="IPR001611">
    <property type="entry name" value="Leu-rich_rpt"/>
</dbReference>
<sequence length="86" mass="10008">ITNLKTLILRGNWLKSFAPSFYTPFKNLEVLDIGNNFLTSLNWTHMTQTLKSLNDLRLDHNRMQIISESAETLFQTVNKLHLGFNK</sequence>